<reference evidence="2" key="1">
    <citation type="submission" date="2021-02" db="EMBL/GenBank/DDBJ databases">
        <authorList>
            <person name="Dougan E. K."/>
            <person name="Rhodes N."/>
            <person name="Thang M."/>
            <person name="Chan C."/>
        </authorList>
    </citation>
    <scope>NUCLEOTIDE SEQUENCE</scope>
</reference>
<protein>
    <recommendedName>
        <fullName evidence="4">GH16 domain-containing protein</fullName>
    </recommendedName>
</protein>
<name>A0A812Q0C4_9DINO</name>
<proteinExistence type="predicted"/>
<feature type="chain" id="PRO_5032714732" description="GH16 domain-containing protein" evidence="1">
    <location>
        <begin position="23"/>
        <end position="322"/>
    </location>
</feature>
<dbReference type="AlphaFoldDB" id="A0A812Q0C4"/>
<keyword evidence="3" id="KW-1185">Reference proteome</keyword>
<gene>
    <name evidence="2" type="ORF">SNAT2548_LOCUS20639</name>
</gene>
<organism evidence="2 3">
    <name type="scientific">Symbiodinium natans</name>
    <dbReference type="NCBI Taxonomy" id="878477"/>
    <lineage>
        <taxon>Eukaryota</taxon>
        <taxon>Sar</taxon>
        <taxon>Alveolata</taxon>
        <taxon>Dinophyceae</taxon>
        <taxon>Suessiales</taxon>
        <taxon>Symbiodiniaceae</taxon>
        <taxon>Symbiodinium</taxon>
    </lineage>
</organism>
<dbReference type="Proteomes" id="UP000604046">
    <property type="component" value="Unassembled WGS sequence"/>
</dbReference>
<comment type="caution">
    <text evidence="2">The sequence shown here is derived from an EMBL/GenBank/DDBJ whole genome shotgun (WGS) entry which is preliminary data.</text>
</comment>
<evidence type="ECO:0000256" key="1">
    <source>
        <dbReference type="SAM" id="SignalP"/>
    </source>
</evidence>
<feature type="signal peptide" evidence="1">
    <location>
        <begin position="1"/>
        <end position="22"/>
    </location>
</feature>
<accession>A0A812Q0C4</accession>
<evidence type="ECO:0000313" key="3">
    <source>
        <dbReference type="Proteomes" id="UP000604046"/>
    </source>
</evidence>
<evidence type="ECO:0008006" key="4">
    <source>
        <dbReference type="Google" id="ProtNLM"/>
    </source>
</evidence>
<dbReference type="EMBL" id="CAJNDS010002216">
    <property type="protein sequence ID" value="CAE7377956.1"/>
    <property type="molecule type" value="Genomic_DNA"/>
</dbReference>
<evidence type="ECO:0000313" key="2">
    <source>
        <dbReference type="EMBL" id="CAE7377956.1"/>
    </source>
</evidence>
<sequence length="322" mass="35649">MSWSSSQHLLGFHCALTGCAKTAGCAHFSWWTDKGCVIQDSSAVFKPVWNVVAGPPQIVQETITCAGKISPAETSWEAIVSVKDLLPSGWSLKFKMRLQHKFATAAAFGFKGTEGNYGGWLVLDTKIDSKYWMLTEGPGGSFEGDKDRGDGSRKTTYTHHKLVGESAYTVNVWHDWEISMWEQFLTVSMDGRMIYAHPASEYFPIREIVLRPWRNAMDVYGLELQRLEAIATVLSTNNKVHPEGLCFNFNKVDLRLVTPKGGKYYKMIVTRCRKGAPPKKGLARIFPSVNGGSVGDAHGRWDSGYAAGDWRVGDLVVTGSCP</sequence>
<keyword evidence="1" id="KW-0732">Signal</keyword>